<accession>A0A9K3H7B0</accession>
<dbReference type="EMBL" id="MNCJ02000329">
    <property type="protein sequence ID" value="KAF5768776.1"/>
    <property type="molecule type" value="Genomic_DNA"/>
</dbReference>
<organism evidence="1 2">
    <name type="scientific">Helianthus annuus</name>
    <name type="common">Common sunflower</name>
    <dbReference type="NCBI Taxonomy" id="4232"/>
    <lineage>
        <taxon>Eukaryota</taxon>
        <taxon>Viridiplantae</taxon>
        <taxon>Streptophyta</taxon>
        <taxon>Embryophyta</taxon>
        <taxon>Tracheophyta</taxon>
        <taxon>Spermatophyta</taxon>
        <taxon>Magnoliopsida</taxon>
        <taxon>eudicotyledons</taxon>
        <taxon>Gunneridae</taxon>
        <taxon>Pentapetalae</taxon>
        <taxon>asterids</taxon>
        <taxon>campanulids</taxon>
        <taxon>Asterales</taxon>
        <taxon>Asteraceae</taxon>
        <taxon>Asteroideae</taxon>
        <taxon>Heliantheae alliance</taxon>
        <taxon>Heliantheae</taxon>
        <taxon>Helianthus</taxon>
    </lineage>
</organism>
<reference evidence="1" key="1">
    <citation type="journal article" date="2017" name="Nature">
        <title>The sunflower genome provides insights into oil metabolism, flowering and Asterid evolution.</title>
        <authorList>
            <person name="Badouin H."/>
            <person name="Gouzy J."/>
            <person name="Grassa C.J."/>
            <person name="Murat F."/>
            <person name="Staton S.E."/>
            <person name="Cottret L."/>
            <person name="Lelandais-Briere C."/>
            <person name="Owens G.L."/>
            <person name="Carrere S."/>
            <person name="Mayjonade B."/>
            <person name="Legrand L."/>
            <person name="Gill N."/>
            <person name="Kane N.C."/>
            <person name="Bowers J.E."/>
            <person name="Hubner S."/>
            <person name="Bellec A."/>
            <person name="Berard A."/>
            <person name="Berges H."/>
            <person name="Blanchet N."/>
            <person name="Boniface M.C."/>
            <person name="Brunel D."/>
            <person name="Catrice O."/>
            <person name="Chaidir N."/>
            <person name="Claudel C."/>
            <person name="Donnadieu C."/>
            <person name="Faraut T."/>
            <person name="Fievet G."/>
            <person name="Helmstetter N."/>
            <person name="King M."/>
            <person name="Knapp S.J."/>
            <person name="Lai Z."/>
            <person name="Le Paslier M.C."/>
            <person name="Lippi Y."/>
            <person name="Lorenzon L."/>
            <person name="Mandel J.R."/>
            <person name="Marage G."/>
            <person name="Marchand G."/>
            <person name="Marquand E."/>
            <person name="Bret-Mestries E."/>
            <person name="Morien E."/>
            <person name="Nambeesan S."/>
            <person name="Nguyen T."/>
            <person name="Pegot-Espagnet P."/>
            <person name="Pouilly N."/>
            <person name="Raftis F."/>
            <person name="Sallet E."/>
            <person name="Schiex T."/>
            <person name="Thomas J."/>
            <person name="Vandecasteele C."/>
            <person name="Vares D."/>
            <person name="Vear F."/>
            <person name="Vautrin S."/>
            <person name="Crespi M."/>
            <person name="Mangin B."/>
            <person name="Burke J.M."/>
            <person name="Salse J."/>
            <person name="Munos S."/>
            <person name="Vincourt P."/>
            <person name="Rieseberg L.H."/>
            <person name="Langlade N.B."/>
        </authorList>
    </citation>
    <scope>NUCLEOTIDE SEQUENCE</scope>
    <source>
        <tissue evidence="1">Leaves</tissue>
    </source>
</reference>
<gene>
    <name evidence="1" type="ORF">HanXRQr2_Chr14g0640501</name>
</gene>
<dbReference type="AlphaFoldDB" id="A0A9K3H7B0"/>
<evidence type="ECO:0000313" key="1">
    <source>
        <dbReference type="EMBL" id="KAF5768776.1"/>
    </source>
</evidence>
<reference evidence="1" key="2">
    <citation type="submission" date="2020-06" db="EMBL/GenBank/DDBJ databases">
        <title>Helianthus annuus Genome sequencing and assembly Release 2.</title>
        <authorList>
            <person name="Gouzy J."/>
            <person name="Langlade N."/>
            <person name="Munos S."/>
        </authorList>
    </citation>
    <scope>NUCLEOTIDE SEQUENCE</scope>
    <source>
        <tissue evidence="1">Leaves</tissue>
    </source>
</reference>
<proteinExistence type="predicted"/>
<protein>
    <submittedName>
        <fullName evidence="1">Uncharacterized protein</fullName>
    </submittedName>
</protein>
<evidence type="ECO:0000313" key="2">
    <source>
        <dbReference type="Proteomes" id="UP000215914"/>
    </source>
</evidence>
<sequence length="50" mass="5968">MHRNCISYKVFFNITFFIVNWSKIAKNDNKIRKKTMPITLCSSIKDQDKT</sequence>
<keyword evidence="2" id="KW-1185">Reference proteome</keyword>
<dbReference type="Proteomes" id="UP000215914">
    <property type="component" value="Unassembled WGS sequence"/>
</dbReference>
<dbReference type="Gramene" id="mRNA:HanXRQr2_Chr14g0640501">
    <property type="protein sequence ID" value="CDS:HanXRQr2_Chr14g0640501.1"/>
    <property type="gene ID" value="HanXRQr2_Chr14g0640501"/>
</dbReference>
<name>A0A9K3H7B0_HELAN</name>
<comment type="caution">
    <text evidence="1">The sequence shown here is derived from an EMBL/GenBank/DDBJ whole genome shotgun (WGS) entry which is preliminary data.</text>
</comment>